<evidence type="ECO:0000313" key="7">
    <source>
        <dbReference type="EMBL" id="CDT53463.1"/>
    </source>
</evidence>
<dbReference type="GO" id="GO:0008800">
    <property type="term" value="F:beta-lactamase activity"/>
    <property type="evidence" value="ECO:0007669"/>
    <property type="project" value="UniProtKB-EC"/>
</dbReference>
<feature type="transmembrane region" description="Helical" evidence="2">
    <location>
        <begin position="116"/>
        <end position="138"/>
    </location>
</feature>
<dbReference type="PANTHER" id="PTHR34978:SF3">
    <property type="entry name" value="SLR0241 PROTEIN"/>
    <property type="match status" value="1"/>
</dbReference>
<evidence type="ECO:0000313" key="5">
    <source>
        <dbReference type="EMBL" id="CDS83580.1"/>
    </source>
</evidence>
<dbReference type="EMBL" id="LK932351">
    <property type="protein sequence ID" value="CDS83678.1"/>
    <property type="molecule type" value="Genomic_DNA"/>
</dbReference>
<dbReference type="CDD" id="cd07341">
    <property type="entry name" value="M56_BlaR1_MecR1_like"/>
    <property type="match status" value="1"/>
</dbReference>
<dbReference type="InterPro" id="IPR012338">
    <property type="entry name" value="Beta-lactam/transpept-like"/>
</dbReference>
<dbReference type="PANTHER" id="PTHR34978">
    <property type="entry name" value="POSSIBLE SENSOR-TRANSDUCER PROTEIN BLAR"/>
    <property type="match status" value="1"/>
</dbReference>
<keyword evidence="5" id="KW-0378">Hydrolase</keyword>
<dbReference type="InterPro" id="IPR008756">
    <property type="entry name" value="Peptidase_M56"/>
</dbReference>
<feature type="transmembrane region" description="Helical" evidence="2">
    <location>
        <begin position="225"/>
        <end position="247"/>
    </location>
</feature>
<protein>
    <submittedName>
        <fullName evidence="5">Beta-lactamase-inducing penicillin-binding protein</fullName>
        <ecNumber evidence="5">3.5.2.6</ecNumber>
    </submittedName>
    <submittedName>
        <fullName evidence="6">Regulatory protein BlaR1</fullName>
    </submittedName>
</protein>
<proteinExistence type="inferred from homology"/>
<dbReference type="GO" id="GO:0008658">
    <property type="term" value="F:penicillin binding"/>
    <property type="evidence" value="ECO:0007669"/>
    <property type="project" value="InterPro"/>
</dbReference>
<dbReference type="RefSeq" id="WP_021390029.1">
    <property type="nucleotide sequence ID" value="NZ_BBYB01000040.1"/>
</dbReference>
<feature type="domain" description="Penicillin-binding protein transpeptidase" evidence="3">
    <location>
        <begin position="374"/>
        <end position="591"/>
    </location>
</feature>
<name>A0A069A5C0_CLODI</name>
<gene>
    <name evidence="5" type="primary">blaR</name>
    <name evidence="7" type="ORF">BN1095_550031</name>
    <name evidence="5" type="ORF">BN1096_190001</name>
    <name evidence="6" type="ORF">BN1097_170001</name>
</gene>
<dbReference type="InterPro" id="IPR001460">
    <property type="entry name" value="PCN-bd_Tpept"/>
</dbReference>
<dbReference type="EC" id="3.5.2.6" evidence="5"/>
<comment type="similarity">
    <text evidence="1">Belongs to the peptidase M56 family.</text>
</comment>
<keyword evidence="2" id="KW-0812">Transmembrane</keyword>
<keyword evidence="2" id="KW-0472">Membrane</keyword>
<sequence>MYVPFFIRFLLSTLTLSILIVVILLAKKVFKKHISAKYQYNIGFILLIMLIIPFVPLKYINLGNVFNYLYTFNQLGSNTNRASMIKNSPNSIINNSNALNDFSVSLNQVNFDSLNILLLISWIIGILIMIAITIHCNIKIKNMKKSIQILRDDEIVFIFEKCKKDIGINKDFILCKSPIINTPITFGYFKPHIILPDKSISKLSLKDIKYILLHELQHFKNKDILINYIMCFLQILYWFNPLVWYAFKEMRIDREIACDISVLKNLDKDSHIEYGQTLINFVDNISRPSNLTLTSDIGGSKKQIKKRLLKIMDFHNESNTLKFKSILIFTLIALIVFGNIPKLSIMADINEKYRPTNEQTVYEDLSQYFKGFDGSFVMYDLKSKQYHIYNKEKSKTRISPNSTYKIYSALLGLENGIITRNNSHIPWDGKHHSNSSWNEDQDLFSAMENSVNWYFQTLDKKTGLKNIQTYLRQIGYGNYDVSGGISNFWLESSLKISPIEQVELLESFYTNKFKFEDKNIETVKDSLLISKKDGVSLFGKTGTANINGKDVNGWFIGYVEKNENTYFFATNIQSKDYSNGSSASKITLSILNDKKIYNP</sequence>
<dbReference type="AlphaFoldDB" id="A0A069A5C0"/>
<organism evidence="5">
    <name type="scientific">Clostridioides difficile</name>
    <name type="common">Peptoclostridium difficile</name>
    <dbReference type="NCBI Taxonomy" id="1496"/>
    <lineage>
        <taxon>Bacteria</taxon>
        <taxon>Bacillati</taxon>
        <taxon>Bacillota</taxon>
        <taxon>Clostridia</taxon>
        <taxon>Peptostreptococcales</taxon>
        <taxon>Peptostreptococcaceae</taxon>
        <taxon>Clostridioides</taxon>
    </lineage>
</organism>
<dbReference type="EMBL" id="LK932468">
    <property type="protein sequence ID" value="CDS83580.1"/>
    <property type="molecule type" value="Genomic_DNA"/>
</dbReference>
<evidence type="ECO:0000259" key="4">
    <source>
        <dbReference type="Pfam" id="PF05569"/>
    </source>
</evidence>
<reference evidence="5" key="1">
    <citation type="submission" date="2014-07" db="EMBL/GenBank/DDBJ databases">
        <authorList>
            <person name="Monot Marc"/>
        </authorList>
    </citation>
    <scope>NUCLEOTIDE SEQUENCE</scope>
    <source>
        <strain evidence="7">7032989</strain>
        <strain evidence="6">7032994</strain>
    </source>
</reference>
<dbReference type="Pfam" id="PF00905">
    <property type="entry name" value="Transpeptidase"/>
    <property type="match status" value="1"/>
</dbReference>
<evidence type="ECO:0000256" key="2">
    <source>
        <dbReference type="SAM" id="Phobius"/>
    </source>
</evidence>
<dbReference type="Pfam" id="PF05569">
    <property type="entry name" value="Peptidase_M56"/>
    <property type="match status" value="1"/>
</dbReference>
<dbReference type="NCBIfam" id="NF000326">
    <property type="entry name" value="blaR1_generic"/>
    <property type="match status" value="1"/>
</dbReference>
<dbReference type="EMBL" id="LK933238">
    <property type="protein sequence ID" value="CDT53463.1"/>
    <property type="molecule type" value="Genomic_DNA"/>
</dbReference>
<dbReference type="SUPFAM" id="SSF56601">
    <property type="entry name" value="beta-lactamase/transpeptidase-like"/>
    <property type="match status" value="1"/>
</dbReference>
<keyword evidence="2" id="KW-1133">Transmembrane helix</keyword>
<evidence type="ECO:0000259" key="3">
    <source>
        <dbReference type="Pfam" id="PF00905"/>
    </source>
</evidence>
<evidence type="ECO:0000256" key="1">
    <source>
        <dbReference type="ARBA" id="ARBA00011075"/>
    </source>
</evidence>
<evidence type="ECO:0000313" key="6">
    <source>
        <dbReference type="EMBL" id="CDS83678.1"/>
    </source>
</evidence>
<feature type="domain" description="Peptidase M56" evidence="4">
    <location>
        <begin position="9"/>
        <end position="309"/>
    </location>
</feature>
<feature type="transmembrane region" description="Helical" evidence="2">
    <location>
        <begin position="6"/>
        <end position="26"/>
    </location>
</feature>
<dbReference type="InterPro" id="IPR052173">
    <property type="entry name" value="Beta-lactam_resp_regulator"/>
</dbReference>
<dbReference type="Gene3D" id="3.40.710.10">
    <property type="entry name" value="DD-peptidase/beta-lactamase superfamily"/>
    <property type="match status" value="1"/>
</dbReference>
<accession>A0A069A5C0</accession>
<feature type="transmembrane region" description="Helical" evidence="2">
    <location>
        <begin position="38"/>
        <end position="60"/>
    </location>
</feature>